<reference evidence="2" key="1">
    <citation type="submission" date="2023-12" db="EMBL/GenBank/DDBJ databases">
        <title>Genome assembly of Anisodus tanguticus.</title>
        <authorList>
            <person name="Wang Y.-J."/>
        </authorList>
    </citation>
    <scope>NUCLEOTIDE SEQUENCE</scope>
    <source>
        <strain evidence="2">KB-2021</strain>
        <tissue evidence="2">Leaf</tissue>
    </source>
</reference>
<dbReference type="EMBL" id="JAVYJV010000012">
    <property type="protein sequence ID" value="KAK4356903.1"/>
    <property type="molecule type" value="Genomic_DNA"/>
</dbReference>
<evidence type="ECO:0000259" key="1">
    <source>
        <dbReference type="Pfam" id="PF07734"/>
    </source>
</evidence>
<evidence type="ECO:0000313" key="2">
    <source>
        <dbReference type="EMBL" id="KAK4356903.1"/>
    </source>
</evidence>
<feature type="domain" description="F-box associated beta-propeller type 1" evidence="1">
    <location>
        <begin position="11"/>
        <end position="171"/>
    </location>
</feature>
<organism evidence="2 3">
    <name type="scientific">Anisodus tanguticus</name>
    <dbReference type="NCBI Taxonomy" id="243964"/>
    <lineage>
        <taxon>Eukaryota</taxon>
        <taxon>Viridiplantae</taxon>
        <taxon>Streptophyta</taxon>
        <taxon>Embryophyta</taxon>
        <taxon>Tracheophyta</taxon>
        <taxon>Spermatophyta</taxon>
        <taxon>Magnoliopsida</taxon>
        <taxon>eudicotyledons</taxon>
        <taxon>Gunneridae</taxon>
        <taxon>Pentapetalae</taxon>
        <taxon>asterids</taxon>
        <taxon>lamiids</taxon>
        <taxon>Solanales</taxon>
        <taxon>Solanaceae</taxon>
        <taxon>Solanoideae</taxon>
        <taxon>Hyoscyameae</taxon>
        <taxon>Anisodus</taxon>
    </lineage>
</organism>
<evidence type="ECO:0000313" key="3">
    <source>
        <dbReference type="Proteomes" id="UP001291623"/>
    </source>
</evidence>
<dbReference type="Pfam" id="PF07734">
    <property type="entry name" value="FBA_1"/>
    <property type="match status" value="1"/>
</dbReference>
<gene>
    <name evidence="2" type="ORF">RND71_022513</name>
</gene>
<comment type="caution">
    <text evidence="2">The sequence shown here is derived from an EMBL/GenBank/DDBJ whole genome shotgun (WGS) entry which is preliminary data.</text>
</comment>
<proteinExistence type="predicted"/>
<name>A0AAE1V590_9SOLA</name>
<dbReference type="AlphaFoldDB" id="A0AAE1V590"/>
<dbReference type="Proteomes" id="UP001291623">
    <property type="component" value="Unassembled WGS sequence"/>
</dbReference>
<accession>A0AAE1V590</accession>
<keyword evidence="3" id="KW-1185">Reference proteome</keyword>
<protein>
    <recommendedName>
        <fullName evidence="1">F-box associated beta-propeller type 1 domain-containing protein</fullName>
    </recommendedName>
</protein>
<dbReference type="InterPro" id="IPR006527">
    <property type="entry name" value="F-box-assoc_dom_typ1"/>
</dbReference>
<sequence length="199" mass="21960">MKKYSDALFSPDSGVFVNGSLHWAVAHNDGSCIFWDIVSFNIENEKFGNLSLPNYDPSNCNGSFSRLLGDSSDFEPGILNWALEKLGGCICLFCDYYKVKLDVWVMKEYNGKGSWTKSVSLSYTAGIGPCISPLCVSDISEVLLHDGSRVIVYDARNDEYKRVEIHDMDDNGVGAATVYAESLVSPDLGSTDITPELIW</sequence>